<dbReference type="InterPro" id="IPR052709">
    <property type="entry name" value="Transposase-MT_Hybrid"/>
</dbReference>
<organism evidence="1 2">
    <name type="scientific">Rotaria magnacalcarata</name>
    <dbReference type="NCBI Taxonomy" id="392030"/>
    <lineage>
        <taxon>Eukaryota</taxon>
        <taxon>Metazoa</taxon>
        <taxon>Spiralia</taxon>
        <taxon>Gnathifera</taxon>
        <taxon>Rotifera</taxon>
        <taxon>Eurotatoria</taxon>
        <taxon>Bdelloidea</taxon>
        <taxon>Philodinida</taxon>
        <taxon>Philodinidae</taxon>
        <taxon>Rotaria</taxon>
    </lineage>
</organism>
<reference evidence="1" key="1">
    <citation type="submission" date="2021-02" db="EMBL/GenBank/DDBJ databases">
        <authorList>
            <person name="Nowell W R."/>
        </authorList>
    </citation>
    <scope>NUCLEOTIDE SEQUENCE</scope>
</reference>
<evidence type="ECO:0000313" key="2">
    <source>
        <dbReference type="Proteomes" id="UP000663842"/>
    </source>
</evidence>
<dbReference type="InterPro" id="IPR036397">
    <property type="entry name" value="RNaseH_sf"/>
</dbReference>
<dbReference type="EMBL" id="CAJOBF010002140">
    <property type="protein sequence ID" value="CAF4012980.1"/>
    <property type="molecule type" value="Genomic_DNA"/>
</dbReference>
<dbReference type="AlphaFoldDB" id="A0A819PT52"/>
<dbReference type="GO" id="GO:0003676">
    <property type="term" value="F:nucleic acid binding"/>
    <property type="evidence" value="ECO:0007669"/>
    <property type="project" value="InterPro"/>
</dbReference>
<dbReference type="PANTHER" id="PTHR46060:SF1">
    <property type="entry name" value="MARINER MOS1 TRANSPOSASE-LIKE PROTEIN"/>
    <property type="match status" value="1"/>
</dbReference>
<name>A0A819PT52_9BILA</name>
<dbReference type="Gene3D" id="3.30.420.10">
    <property type="entry name" value="Ribonuclease H-like superfamily/Ribonuclease H"/>
    <property type="match status" value="1"/>
</dbReference>
<evidence type="ECO:0000313" key="1">
    <source>
        <dbReference type="EMBL" id="CAF4012980.1"/>
    </source>
</evidence>
<gene>
    <name evidence="1" type="ORF">UXM345_LOCUS16885</name>
</gene>
<comment type="caution">
    <text evidence="1">The sequence shown here is derived from an EMBL/GenBank/DDBJ whole genome shotgun (WGS) entry which is preliminary data.</text>
</comment>
<protein>
    <submittedName>
        <fullName evidence="1">Uncharacterized protein</fullName>
    </submittedName>
</protein>
<dbReference type="PANTHER" id="PTHR46060">
    <property type="entry name" value="MARINER MOS1 TRANSPOSASE-LIKE PROTEIN"/>
    <property type="match status" value="1"/>
</dbReference>
<dbReference type="Proteomes" id="UP000663842">
    <property type="component" value="Unassembled WGS sequence"/>
</dbReference>
<accession>A0A819PT52</accession>
<proteinExistence type="predicted"/>
<sequence length="414" mass="48002">MQPRTKIEGHSVKDICDGYRNKFDVQDAPRSGRPLTSATEQTIDAVLTIIEGDPHSTYQQIETILGISSTAINSTIHDYLNLRKRFEEGQSRRIFDVITGNESWFYHYDPELKEQSKVWMSTTDPRPTKVYRNKSAGKRMVAIFFVKSGLIKFVPLETGATVNATAGMSTHAYHKSSQPYLNEEKRESTLLKLKCFSLYAYLPTNEFDNEVVPFLCRMSHLEKLTISLGFRGRTSFIDGIHLDNCILSRLPHLHTFVFNIITDFVRSTEHFEPSADHIRRTFIQRGHHADCYIDYHHINMRRCHVYSVPLNMERMRHISHGFPGGTFINVRILSLLDDSHSFEHNFFAQISRSFPLLSRLVVRNTTPQKEKRSHQLVKIDLTVSMYTSIMWNSFFLTSKHVYLVFASFMFNMNT</sequence>